<evidence type="ECO:0000313" key="2">
    <source>
        <dbReference type="Proteomes" id="UP001141552"/>
    </source>
</evidence>
<sequence length="121" mass="13777">MLQNDLVSIHLADNFVGIKYTTELITPRRLSNFSTRRAKEVLPSTARTSIIPTVSLKRITVNEKWIHVYLVVMCKETKVKAMHQVSLKGGLSVSLMSYLSFKSFDGSALQKKIHKKEKKKD</sequence>
<accession>A0A9Q0G1W0</accession>
<dbReference type="AlphaFoldDB" id="A0A9Q0G1W0"/>
<reference evidence="1" key="2">
    <citation type="journal article" date="2023" name="Plants (Basel)">
        <title>Annotation of the Turnera subulata (Passifloraceae) Draft Genome Reveals the S-Locus Evolved after the Divergence of Turneroideae from Passifloroideae in a Stepwise Manner.</title>
        <authorList>
            <person name="Henning P.M."/>
            <person name="Roalson E.H."/>
            <person name="Mir W."/>
            <person name="McCubbin A.G."/>
            <person name="Shore J.S."/>
        </authorList>
    </citation>
    <scope>NUCLEOTIDE SEQUENCE</scope>
    <source>
        <strain evidence="1">F60SS</strain>
    </source>
</reference>
<dbReference type="Proteomes" id="UP001141552">
    <property type="component" value="Unassembled WGS sequence"/>
</dbReference>
<dbReference type="EMBL" id="JAKUCV010002595">
    <property type="protein sequence ID" value="KAJ4842073.1"/>
    <property type="molecule type" value="Genomic_DNA"/>
</dbReference>
<reference evidence="1" key="1">
    <citation type="submission" date="2022-02" db="EMBL/GenBank/DDBJ databases">
        <authorList>
            <person name="Henning P.M."/>
            <person name="McCubbin A.G."/>
            <person name="Shore J.S."/>
        </authorList>
    </citation>
    <scope>NUCLEOTIDE SEQUENCE</scope>
    <source>
        <strain evidence="1">F60SS</strain>
        <tissue evidence="1">Leaves</tissue>
    </source>
</reference>
<organism evidence="1 2">
    <name type="scientific">Turnera subulata</name>
    <dbReference type="NCBI Taxonomy" id="218843"/>
    <lineage>
        <taxon>Eukaryota</taxon>
        <taxon>Viridiplantae</taxon>
        <taxon>Streptophyta</taxon>
        <taxon>Embryophyta</taxon>
        <taxon>Tracheophyta</taxon>
        <taxon>Spermatophyta</taxon>
        <taxon>Magnoliopsida</taxon>
        <taxon>eudicotyledons</taxon>
        <taxon>Gunneridae</taxon>
        <taxon>Pentapetalae</taxon>
        <taxon>rosids</taxon>
        <taxon>fabids</taxon>
        <taxon>Malpighiales</taxon>
        <taxon>Passifloraceae</taxon>
        <taxon>Turnera</taxon>
    </lineage>
</organism>
<proteinExistence type="predicted"/>
<name>A0A9Q0G1W0_9ROSI</name>
<gene>
    <name evidence="1" type="ORF">Tsubulata_039967</name>
</gene>
<evidence type="ECO:0000313" key="1">
    <source>
        <dbReference type="EMBL" id="KAJ4842073.1"/>
    </source>
</evidence>
<comment type="caution">
    <text evidence="1">The sequence shown here is derived from an EMBL/GenBank/DDBJ whole genome shotgun (WGS) entry which is preliminary data.</text>
</comment>
<protein>
    <submittedName>
        <fullName evidence="1">Uncharacterized protein</fullName>
    </submittedName>
</protein>
<keyword evidence="2" id="KW-1185">Reference proteome</keyword>